<keyword evidence="2" id="KW-1185">Reference proteome</keyword>
<gene>
    <name evidence="1" type="ORF">SMTD_LOCUS2988</name>
</gene>
<sequence length="82" mass="9478">MNNTKNYIISDYLEKYLYIVIKMEAVRTDCESSSSLSSSSSNMKDLITDTDKNVVNNHHSLVYTYRELWFSSPININSDNSK</sequence>
<accession>A0A183NLK2</accession>
<proteinExistence type="predicted"/>
<dbReference type="Proteomes" id="UP000269396">
    <property type="component" value="Unassembled WGS sequence"/>
</dbReference>
<dbReference type="EMBL" id="UZAL01004740">
    <property type="protein sequence ID" value="VDO91005.1"/>
    <property type="molecule type" value="Genomic_DNA"/>
</dbReference>
<organism evidence="1 2">
    <name type="scientific">Schistosoma mattheei</name>
    <dbReference type="NCBI Taxonomy" id="31246"/>
    <lineage>
        <taxon>Eukaryota</taxon>
        <taxon>Metazoa</taxon>
        <taxon>Spiralia</taxon>
        <taxon>Lophotrochozoa</taxon>
        <taxon>Platyhelminthes</taxon>
        <taxon>Trematoda</taxon>
        <taxon>Digenea</taxon>
        <taxon>Strigeidida</taxon>
        <taxon>Schistosomatoidea</taxon>
        <taxon>Schistosomatidae</taxon>
        <taxon>Schistosoma</taxon>
    </lineage>
</organism>
<reference evidence="1 2" key="1">
    <citation type="submission" date="2018-11" db="EMBL/GenBank/DDBJ databases">
        <authorList>
            <consortium name="Pathogen Informatics"/>
        </authorList>
    </citation>
    <scope>NUCLEOTIDE SEQUENCE [LARGE SCALE GENOMIC DNA]</scope>
    <source>
        <strain>Denwood</strain>
        <strain evidence="2">Zambia</strain>
    </source>
</reference>
<protein>
    <submittedName>
        <fullName evidence="1">Uncharacterized protein</fullName>
    </submittedName>
</protein>
<evidence type="ECO:0000313" key="1">
    <source>
        <dbReference type="EMBL" id="VDO91005.1"/>
    </source>
</evidence>
<evidence type="ECO:0000313" key="2">
    <source>
        <dbReference type="Proteomes" id="UP000269396"/>
    </source>
</evidence>
<dbReference type="AlphaFoldDB" id="A0A183NLK2"/>
<name>A0A183NLK2_9TREM</name>